<dbReference type="PATRIC" id="fig|993516.3.peg.2651"/>
<evidence type="ECO:0000256" key="5">
    <source>
        <dbReference type="SAM" id="MobiDB-lite"/>
    </source>
</evidence>
<protein>
    <recommendedName>
        <fullName evidence="4">Flagellar assembly factor FliW</fullName>
    </recommendedName>
</protein>
<keyword evidence="2 4" id="KW-1005">Bacterial flagellum biogenesis</keyword>
<name>L7CIC6_RHOBT</name>
<comment type="similarity">
    <text evidence="4">Belongs to the FliW family.</text>
</comment>
<dbReference type="AlphaFoldDB" id="L7CIC6"/>
<dbReference type="Proteomes" id="UP000010959">
    <property type="component" value="Unassembled WGS sequence"/>
</dbReference>
<gene>
    <name evidence="4" type="primary">fliW</name>
    <name evidence="6" type="ORF">RBSWK_02487</name>
</gene>
<keyword evidence="1 4" id="KW-0963">Cytoplasm</keyword>
<organism evidence="6 7">
    <name type="scientific">Rhodopirellula baltica SWK14</name>
    <dbReference type="NCBI Taxonomy" id="993516"/>
    <lineage>
        <taxon>Bacteria</taxon>
        <taxon>Pseudomonadati</taxon>
        <taxon>Planctomycetota</taxon>
        <taxon>Planctomycetia</taxon>
        <taxon>Pirellulales</taxon>
        <taxon>Pirellulaceae</taxon>
        <taxon>Rhodopirellula</taxon>
    </lineage>
</organism>
<dbReference type="GO" id="GO:0044780">
    <property type="term" value="P:bacterial-type flagellum assembly"/>
    <property type="evidence" value="ECO:0007669"/>
    <property type="project" value="UniProtKB-UniRule"/>
</dbReference>
<dbReference type="GO" id="GO:0006417">
    <property type="term" value="P:regulation of translation"/>
    <property type="evidence" value="ECO:0007669"/>
    <property type="project" value="UniProtKB-KW"/>
</dbReference>
<evidence type="ECO:0000256" key="4">
    <source>
        <dbReference type="HAMAP-Rule" id="MF_01185"/>
    </source>
</evidence>
<keyword evidence="3 4" id="KW-0810">Translation regulation</keyword>
<dbReference type="InterPro" id="IPR003775">
    <property type="entry name" value="Flagellar_assembly_factor_FliW"/>
</dbReference>
<dbReference type="SUPFAM" id="SSF141457">
    <property type="entry name" value="BH3618-like"/>
    <property type="match status" value="1"/>
</dbReference>
<evidence type="ECO:0000256" key="2">
    <source>
        <dbReference type="ARBA" id="ARBA00022795"/>
    </source>
</evidence>
<keyword evidence="6" id="KW-0282">Flagellum</keyword>
<accession>L7CIC6</accession>
<dbReference type="Gene3D" id="2.30.290.10">
    <property type="entry name" value="BH3618-like"/>
    <property type="match status" value="1"/>
</dbReference>
<dbReference type="Pfam" id="PF02623">
    <property type="entry name" value="FliW"/>
    <property type="match status" value="1"/>
</dbReference>
<dbReference type="GO" id="GO:0005737">
    <property type="term" value="C:cytoplasm"/>
    <property type="evidence" value="ECO:0007669"/>
    <property type="project" value="UniProtKB-SubCell"/>
</dbReference>
<comment type="function">
    <text evidence="4">Acts as an anti-CsrA protein, binds CsrA and prevents it from repressing translation of its target genes, one of which is flagellin. Binds to flagellin and participates in the assembly of the flagellum.</text>
</comment>
<dbReference type="EMBL" id="AMWG01000053">
    <property type="protein sequence ID" value="ELP33585.1"/>
    <property type="molecule type" value="Genomic_DNA"/>
</dbReference>
<evidence type="ECO:0000313" key="7">
    <source>
        <dbReference type="Proteomes" id="UP000010959"/>
    </source>
</evidence>
<keyword evidence="6" id="KW-0966">Cell projection</keyword>
<evidence type="ECO:0000256" key="3">
    <source>
        <dbReference type="ARBA" id="ARBA00022845"/>
    </source>
</evidence>
<feature type="region of interest" description="Disordered" evidence="5">
    <location>
        <begin position="156"/>
        <end position="183"/>
    </location>
</feature>
<sequence>MKVSTENPMEPSGTGPVPDTKKFDEWNQVMRIDSHRFGTLELNADQLFLFPQGLIGMESLHQWALIPDPDNASVAWLQSAARGDRALAVISPRAFFPDYRVHIGRRDLSSLHLTSGSEVYVMTTVAGHVGKLTTNLRAPLMLNLDRRLGCQVITNDDRPMRQPLPTVAAESAKPLPTSQVRAA</sequence>
<evidence type="ECO:0000256" key="1">
    <source>
        <dbReference type="ARBA" id="ARBA00022490"/>
    </source>
</evidence>
<dbReference type="InterPro" id="IPR024046">
    <property type="entry name" value="Flagellar_assmbl_FliW_dom_sf"/>
</dbReference>
<dbReference type="PANTHER" id="PTHR39190">
    <property type="entry name" value="FLAGELLAR ASSEMBLY FACTOR FLIW"/>
    <property type="match status" value="1"/>
</dbReference>
<comment type="subunit">
    <text evidence="4">Interacts with translational regulator CsrA and flagellin(s).</text>
</comment>
<dbReference type="HAMAP" id="MF_01185">
    <property type="entry name" value="FliW"/>
    <property type="match status" value="1"/>
</dbReference>
<comment type="caution">
    <text evidence="6">The sequence shown here is derived from an EMBL/GenBank/DDBJ whole genome shotgun (WGS) entry which is preliminary data.</text>
</comment>
<dbReference type="PANTHER" id="PTHR39190:SF1">
    <property type="entry name" value="FLAGELLAR ASSEMBLY FACTOR FLIW"/>
    <property type="match status" value="1"/>
</dbReference>
<keyword evidence="6" id="KW-0969">Cilium</keyword>
<evidence type="ECO:0000313" key="6">
    <source>
        <dbReference type="EMBL" id="ELP33585.1"/>
    </source>
</evidence>
<reference evidence="6 7" key="1">
    <citation type="journal article" date="2013" name="Mar. Genomics">
        <title>Expression of sulfatases in Rhodopirellula baltica and the diversity of sulfatases in the genus Rhodopirellula.</title>
        <authorList>
            <person name="Wegner C.E."/>
            <person name="Richter-Heitmann T."/>
            <person name="Klindworth A."/>
            <person name="Klockow C."/>
            <person name="Richter M."/>
            <person name="Achstetter T."/>
            <person name="Glockner F.O."/>
            <person name="Harder J."/>
        </authorList>
    </citation>
    <scope>NUCLEOTIDE SEQUENCE [LARGE SCALE GENOMIC DNA]</scope>
    <source>
        <strain evidence="6 7">SWK14</strain>
    </source>
</reference>
<proteinExistence type="inferred from homology"/>
<comment type="subcellular location">
    <subcellularLocation>
        <location evidence="4">Cytoplasm</location>
    </subcellularLocation>
</comment>
<keyword evidence="4" id="KW-0143">Chaperone</keyword>
<feature type="region of interest" description="Disordered" evidence="5">
    <location>
        <begin position="1"/>
        <end position="21"/>
    </location>
</feature>